<feature type="domain" description="Autophagy protein ATG17-like" evidence="9">
    <location>
        <begin position="112"/>
        <end position="393"/>
    </location>
</feature>
<feature type="region of interest" description="Disordered" evidence="8">
    <location>
        <begin position="1332"/>
        <end position="1381"/>
    </location>
</feature>
<dbReference type="GO" id="GO:0060090">
    <property type="term" value="F:molecular adaptor activity"/>
    <property type="evidence" value="ECO:0007669"/>
    <property type="project" value="TreeGrafter"/>
</dbReference>
<evidence type="ECO:0000256" key="8">
    <source>
        <dbReference type="SAM" id="MobiDB-lite"/>
    </source>
</evidence>
<comment type="subcellular location">
    <subcellularLocation>
        <location evidence="6">Preautophagosomal structure membrane</location>
        <topology evidence="6">Peripheral membrane protein</topology>
    </subcellularLocation>
    <subcellularLocation>
        <location evidence="6">Vacuole membrane</location>
        <topology evidence="6">Peripheral membrane protein</topology>
    </subcellularLocation>
    <text evidence="6">During pexophagy, accumulates in the vacuolar membrane region, where the peroxisomes contact the vacuole.</text>
</comment>
<organism evidence="11 12">
    <name type="scientific">Psilocybe cyanescens</name>
    <dbReference type="NCBI Taxonomy" id="93625"/>
    <lineage>
        <taxon>Eukaryota</taxon>
        <taxon>Fungi</taxon>
        <taxon>Dikarya</taxon>
        <taxon>Basidiomycota</taxon>
        <taxon>Agaricomycotina</taxon>
        <taxon>Agaricomycetes</taxon>
        <taxon>Agaricomycetidae</taxon>
        <taxon>Agaricales</taxon>
        <taxon>Agaricineae</taxon>
        <taxon>Strophariaceae</taxon>
        <taxon>Psilocybe</taxon>
    </lineage>
</organism>
<feature type="coiled-coil region" evidence="7">
    <location>
        <begin position="602"/>
        <end position="830"/>
    </location>
</feature>
<comment type="subunit">
    <text evidence="6">Homodimer.</text>
</comment>
<dbReference type="GO" id="GO:0034727">
    <property type="term" value="P:piecemeal microautophagy of the nucleus"/>
    <property type="evidence" value="ECO:0007669"/>
    <property type="project" value="TreeGrafter"/>
</dbReference>
<dbReference type="GO" id="GO:0005774">
    <property type="term" value="C:vacuolar membrane"/>
    <property type="evidence" value="ECO:0007669"/>
    <property type="project" value="UniProtKB-SubCell"/>
</dbReference>
<dbReference type="Pfam" id="PF10377">
    <property type="entry name" value="ATG11"/>
    <property type="match status" value="1"/>
</dbReference>
<dbReference type="Pfam" id="PF04108">
    <property type="entry name" value="ATG17_like"/>
    <property type="match status" value="1"/>
</dbReference>
<dbReference type="GO" id="GO:0019901">
    <property type="term" value="F:protein kinase binding"/>
    <property type="evidence" value="ECO:0007669"/>
    <property type="project" value="TreeGrafter"/>
</dbReference>
<keyword evidence="5 7" id="KW-0175">Coiled coil</keyword>
<dbReference type="PANTHER" id="PTHR13222:SF1">
    <property type="entry name" value="RB1-INDUCIBLE COILED-COIL PROTEIN 1"/>
    <property type="match status" value="1"/>
</dbReference>
<dbReference type="GO" id="GO:0061709">
    <property type="term" value="P:reticulophagy"/>
    <property type="evidence" value="ECO:0007669"/>
    <property type="project" value="TreeGrafter"/>
</dbReference>
<feature type="compositionally biased region" description="Basic and acidic residues" evidence="8">
    <location>
        <begin position="1355"/>
        <end position="1364"/>
    </location>
</feature>
<evidence type="ECO:0000256" key="7">
    <source>
        <dbReference type="SAM" id="Coils"/>
    </source>
</evidence>
<feature type="compositionally biased region" description="Polar residues" evidence="8">
    <location>
        <begin position="1286"/>
        <end position="1304"/>
    </location>
</feature>
<feature type="coiled-coil region" evidence="7">
    <location>
        <begin position="549"/>
        <end position="576"/>
    </location>
</feature>
<keyword evidence="4 6" id="KW-0072">Autophagy</keyword>
<dbReference type="GO" id="GO:0000045">
    <property type="term" value="P:autophagosome assembly"/>
    <property type="evidence" value="ECO:0007669"/>
    <property type="project" value="UniProtKB-UniRule"/>
</dbReference>
<dbReference type="GO" id="GO:0034517">
    <property type="term" value="P:ribophagy"/>
    <property type="evidence" value="ECO:0007669"/>
    <property type="project" value="TreeGrafter"/>
</dbReference>
<evidence type="ECO:0000259" key="9">
    <source>
        <dbReference type="Pfam" id="PF04108"/>
    </source>
</evidence>
<evidence type="ECO:0000256" key="1">
    <source>
        <dbReference type="ARBA" id="ARBA00009729"/>
    </source>
</evidence>
<feature type="domain" description="Autophagy-related protein 11 C-terminal" evidence="10">
    <location>
        <begin position="938"/>
        <end position="1051"/>
    </location>
</feature>
<sequence>MITICRAEDGQLFQVNASVRDIEGTGSLEQFLQQETGVEADAALAFLSDGRRLTTGNIRDLGTAQDQYIFVFNQDYIESNLEDTLNRLIVEPPFQATIDDATATPPIRHAALATSYARTAQVHHEHVQHTLRSLSLQHQALQIASTSLDYHILQIYETFDAFAINARKELEKQWSLLEGLDADLDLLSRVGVHVEFCSTAVRMAIEAGDKPRVLTDYVSKLKMRQVADGCTKSHEDLKSRFSQVEEAVNKLKDGADSVRNNLANALLFDEANMCSRRSEDLLNRITDASAALESPASDADLLLQDLRHLDSAHRHELQEITHKKNLYTRQCLTVLRHIAALNNDIVHVPPALGALVVSFRGKTSFSHIQRLHNMLYAYGATVIEIVRRKEFCKCFLASGMECGINPEPLLARFFFQRAQSILEVMAKVSANERKRRQVYRGEVHGQLPFETKGLDDPVPTIDFTPSGGTDFVYSFERSDVDSLMHVLDDLEQYARASNNSIPLKAVRECRFALEKLIGKMDNLELGFDKIAERSLLSRSHISLSRRRSTEIEEQAIQELADELRTTQEAKALQEQTFQEDKLALQAEIRRLSAKSIESDTSLSLEQERSARLERELQQVRSQMESEAVARRILEQRNAELDADISKQRNEIADALADATEQTRQAEMLRQELAQVQDEVEEVKELEKRNADAVANLMEEQERNLRNLEEARARGEDLELQIQGVRSESDQLHQALRKASQEKDKLLKDQASEHEMRLRDHKAEADGDRAVLDRQFSELQAVLEHKERQLKDVRGDLEVANADAVGLRQELQRVEHELREARELIRVHRDDLKAGQASQHEFEQRIENSNRLIAQILDVGINFRNTHVKALHIAQSISSHPSSTRHTSVNLAESTFSISGFRHNVIGQPDEPSPIDPSDPSAALEILREFDHDHFLEAVTKTGTTIRKWQKQCKEYRERAKGKISFRNFAKGDLALFLPTRNSVSKPWAAFNVSFPHYFLQATGHLSEQLKTREWIVARITSITERIVDQKDPSSNPYGLGDGVKYYMLEVEDWTQPTHNKRRLSSRKISGGDNESKEVFPTGVGKLSPSALPPGPPEAEVEDTFLVTHPPNSHLFPVRGRSNSSPTARPSSLSRLLAQASPAPEISTDTFVGSEPENKSPSPLTSPPLPLAAPSSHNAVSVTQNINVNSNNSSMPSPLRPGSRASRLSTTSRFSIGRGVPVLSTGGPMQSKAAPTTALTEQPMAASPSSSADNPFMSPTTPSPEESISDALKNIVTQPMKGGRPRATSSYQTSRPSPLAATSSQATIVASRPSLAAAVATNPLTTLANSWGMSFGRKKKTDTGNLTPTAELSNDGAERDTEHSIPDNPNSSHSARDLLKRF</sequence>
<dbReference type="InParanoid" id="A0A409WJG0"/>
<keyword evidence="12" id="KW-1185">Reference proteome</keyword>
<keyword evidence="6" id="KW-0926">Vacuole</keyword>
<dbReference type="STRING" id="93625.A0A409WJG0"/>
<dbReference type="GO" id="GO:0000422">
    <property type="term" value="P:autophagy of mitochondrion"/>
    <property type="evidence" value="ECO:0007669"/>
    <property type="project" value="TreeGrafter"/>
</dbReference>
<evidence type="ECO:0000313" key="12">
    <source>
        <dbReference type="Proteomes" id="UP000283269"/>
    </source>
</evidence>
<feature type="compositionally biased region" description="Low complexity" evidence="8">
    <location>
        <begin position="1171"/>
        <end position="1196"/>
    </location>
</feature>
<comment type="function">
    <text evidence="6">Involved in cytoplasm to vacuole transport (Cvt), pexophagy, mitophagy and nucleophagy. Recruits mitochondria for their selective degradation via autophagy (mitophagy) during starvation. Works as scaffold proteins that recruit ATG proteins to the pre-autophagosome (PAS), the site of vesicle/autophagosome formation. Required for the Cvt vesicles completion.</text>
</comment>
<accession>A0A409WJG0</accession>
<reference evidence="11 12" key="1">
    <citation type="journal article" date="2018" name="Evol. Lett.">
        <title>Horizontal gene cluster transfer increased hallucinogenic mushroom diversity.</title>
        <authorList>
            <person name="Reynolds H.T."/>
            <person name="Vijayakumar V."/>
            <person name="Gluck-Thaler E."/>
            <person name="Korotkin H.B."/>
            <person name="Matheny P.B."/>
            <person name="Slot J.C."/>
        </authorList>
    </citation>
    <scope>NUCLEOTIDE SEQUENCE [LARGE SCALE GENOMIC DNA]</scope>
    <source>
        <strain evidence="11 12">2631</strain>
    </source>
</reference>
<feature type="compositionally biased region" description="Polar residues" evidence="8">
    <location>
        <begin position="1342"/>
        <end position="1351"/>
    </location>
</feature>
<feature type="region of interest" description="Disordered" evidence="8">
    <location>
        <begin position="1056"/>
        <end position="1304"/>
    </location>
</feature>
<comment type="similarity">
    <text evidence="1 6">Belongs to the ATG11 family.</text>
</comment>
<dbReference type="PANTHER" id="PTHR13222">
    <property type="entry name" value="RB1-INDUCIBLE COILED-COIL"/>
    <property type="match status" value="1"/>
</dbReference>
<dbReference type="GO" id="GO:1990316">
    <property type="term" value="C:Atg1/ULK1 kinase complex"/>
    <property type="evidence" value="ECO:0007669"/>
    <property type="project" value="TreeGrafter"/>
</dbReference>
<evidence type="ECO:0000313" key="11">
    <source>
        <dbReference type="EMBL" id="PPQ78611.1"/>
    </source>
</evidence>
<keyword evidence="2 6" id="KW-0813">Transport</keyword>
<evidence type="ECO:0000256" key="2">
    <source>
        <dbReference type="ARBA" id="ARBA00022448"/>
    </source>
</evidence>
<proteinExistence type="inferred from homology"/>
<protein>
    <recommendedName>
        <fullName evidence="6">Autophagy-related protein 11</fullName>
    </recommendedName>
</protein>
<dbReference type="InterPro" id="IPR040040">
    <property type="entry name" value="ATG11"/>
</dbReference>
<dbReference type="OrthoDB" id="447953at2759"/>
<evidence type="ECO:0000256" key="6">
    <source>
        <dbReference type="RuleBase" id="RU367075"/>
    </source>
</evidence>
<keyword evidence="6" id="KW-0472">Membrane</keyword>
<dbReference type="Proteomes" id="UP000283269">
    <property type="component" value="Unassembled WGS sequence"/>
</dbReference>
<evidence type="ECO:0000256" key="5">
    <source>
        <dbReference type="ARBA" id="ARBA00023054"/>
    </source>
</evidence>
<dbReference type="GO" id="GO:0034045">
    <property type="term" value="C:phagophore assembly site membrane"/>
    <property type="evidence" value="ECO:0007669"/>
    <property type="project" value="UniProtKB-SubCell"/>
</dbReference>
<dbReference type="GO" id="GO:0015031">
    <property type="term" value="P:protein transport"/>
    <property type="evidence" value="ECO:0007669"/>
    <property type="project" value="UniProtKB-KW"/>
</dbReference>
<keyword evidence="3 6" id="KW-0653">Protein transport</keyword>
<evidence type="ECO:0000256" key="4">
    <source>
        <dbReference type="ARBA" id="ARBA00023006"/>
    </source>
</evidence>
<dbReference type="InterPro" id="IPR019460">
    <property type="entry name" value="Atg11_C"/>
</dbReference>
<evidence type="ECO:0000259" key="10">
    <source>
        <dbReference type="Pfam" id="PF10377"/>
    </source>
</evidence>
<comment type="caution">
    <text evidence="11">The sequence shown here is derived from an EMBL/GenBank/DDBJ whole genome shotgun (WGS) entry which is preliminary data.</text>
</comment>
<feature type="compositionally biased region" description="Polar residues" evidence="8">
    <location>
        <begin position="1120"/>
        <end position="1133"/>
    </location>
</feature>
<name>A0A409WJG0_PSICY</name>
<dbReference type="InterPro" id="IPR045326">
    <property type="entry name" value="ATG17-like_dom"/>
</dbReference>
<gene>
    <name evidence="11" type="ORF">CVT25_010575</name>
</gene>
<dbReference type="GO" id="GO:1903599">
    <property type="term" value="P:positive regulation of autophagy of mitochondrion"/>
    <property type="evidence" value="ECO:0007669"/>
    <property type="project" value="UniProtKB-UniRule"/>
</dbReference>
<dbReference type="EMBL" id="NHYD01003412">
    <property type="protein sequence ID" value="PPQ78611.1"/>
    <property type="molecule type" value="Genomic_DNA"/>
</dbReference>
<evidence type="ECO:0000256" key="3">
    <source>
        <dbReference type="ARBA" id="ARBA00022927"/>
    </source>
</evidence>